<keyword evidence="2" id="KW-0812">Transmembrane</keyword>
<keyword evidence="2" id="KW-0472">Membrane</keyword>
<protein>
    <recommendedName>
        <fullName evidence="5">Transmembrane protein</fullName>
    </recommendedName>
</protein>
<evidence type="ECO:0000256" key="2">
    <source>
        <dbReference type="SAM" id="Phobius"/>
    </source>
</evidence>
<sequence length="159" mass="18806">MFGTELDTAYFNNTVQNQPTETLQPMMKQQMHDQNKQEQAQQPEQHKYEPIMTQPPIFQQNDSMIKELQQELEKQRTLNAKKESEPLYDRFVSKKKDVMKLLNIALTVLFAISLHFVFSDLIKDYITNNDFTSNKETFIKCMYPACVLMVLWSLKVFNK</sequence>
<keyword evidence="2" id="KW-1133">Transmembrane helix</keyword>
<feature type="region of interest" description="Disordered" evidence="1">
    <location>
        <begin position="26"/>
        <end position="46"/>
    </location>
</feature>
<evidence type="ECO:0000256" key="1">
    <source>
        <dbReference type="SAM" id="MobiDB-lite"/>
    </source>
</evidence>
<proteinExistence type="predicted"/>
<dbReference type="EMBL" id="MT663534">
    <property type="protein sequence ID" value="QOI90250.1"/>
    <property type="molecule type" value="Genomic_DNA"/>
</dbReference>
<evidence type="ECO:0000313" key="3">
    <source>
        <dbReference type="EMBL" id="QOI90250.1"/>
    </source>
</evidence>
<feature type="transmembrane region" description="Helical" evidence="2">
    <location>
        <begin position="137"/>
        <end position="157"/>
    </location>
</feature>
<name>A0A7L9AYH7_9VIRU</name>
<evidence type="ECO:0000313" key="4">
    <source>
        <dbReference type="Proteomes" id="UP001162120"/>
    </source>
</evidence>
<dbReference type="Proteomes" id="UP001162120">
    <property type="component" value="Segment"/>
</dbReference>
<evidence type="ECO:0008006" key="5">
    <source>
        <dbReference type="Google" id="ProtNLM"/>
    </source>
</evidence>
<reference evidence="3" key="1">
    <citation type="submission" date="2020-06" db="EMBL/GenBank/DDBJ databases">
        <title>Lateral gene transfer of anion-conducting channel rhodopsins between green algae and giant viruses.</title>
        <authorList>
            <person name="Rozenberg A."/>
            <person name="Oppermann J."/>
            <person name="Wietek J."/>
            <person name="Fernandez Lahore R.G."/>
            <person name="Sandaa R.-A."/>
            <person name="Bratbak G."/>
            <person name="Hegemann P."/>
            <person name="Beja O."/>
        </authorList>
    </citation>
    <scope>NUCLEOTIDE SEQUENCE</scope>
    <source>
        <strain evidence="3">01B</strain>
    </source>
</reference>
<feature type="transmembrane region" description="Helical" evidence="2">
    <location>
        <begin position="98"/>
        <end position="117"/>
    </location>
</feature>
<keyword evidence="4" id="KW-1185">Reference proteome</keyword>
<organism evidence="3 4">
    <name type="scientific">Pyramimonas orientalis virus 01B</name>
    <dbReference type="NCBI Taxonomy" id="3134525"/>
    <lineage>
        <taxon>Viruses</taxon>
        <taxon>Varidnaviria</taxon>
        <taxon>Bamfordvirae</taxon>
        <taxon>Nucleocytoviricota</taxon>
        <taxon>Megaviricetes</taxon>
        <taxon>Imitervirales</taxon>
        <taxon>Allomimiviridae</taxon>
        <taxon>Heliosvirus</taxon>
        <taxon>Heliosvirus raunefjordenense</taxon>
    </lineage>
</organism>
<accession>A0A7L9AYH7</accession>
<gene>
    <name evidence="3" type="ORF">HWQ62_00113</name>
</gene>